<keyword evidence="1 3" id="KW-0728">SH3 domain</keyword>
<dbReference type="GeneID" id="106164897"/>
<dbReference type="PROSITE" id="PS50002">
    <property type="entry name" value="SH3"/>
    <property type="match status" value="1"/>
</dbReference>
<dbReference type="SMART" id="SM00326">
    <property type="entry name" value="SH3"/>
    <property type="match status" value="1"/>
</dbReference>
<feature type="domain" description="SH2" evidence="5">
    <location>
        <begin position="56"/>
        <end position="153"/>
    </location>
</feature>
<feature type="domain" description="SH3" evidence="6">
    <location>
        <begin position="154"/>
        <end position="213"/>
    </location>
</feature>
<dbReference type="PROSITE" id="PS50001">
    <property type="entry name" value="SH2"/>
    <property type="match status" value="1"/>
</dbReference>
<dbReference type="InterPro" id="IPR000980">
    <property type="entry name" value="SH2"/>
</dbReference>
<evidence type="ECO:0000256" key="4">
    <source>
        <dbReference type="SAM" id="Phobius"/>
    </source>
</evidence>
<sequence length="213" mass="24659">MLCVAWNVDELFVTPIPFLFSQTSYIFVYQRVYHEGSIIILFSIIAKTFIFFFYSWYVGKMTRSGAEKFLLKKEQGFKQPDGAFLVRDSESTPGDFSLSVKWGDAVQHFKVLRDGSGKYFLWVVKFDSLNQLVNYHRNNSVSRTEKIQLKDMLSTDTVVEALYDFTPEEPEELKFSKGDIIKVLSKEDENWWKGECNGKFGLFPATYVAAPKK</sequence>
<dbReference type="Gene3D" id="3.30.505.10">
    <property type="entry name" value="SH2 domain"/>
    <property type="match status" value="1"/>
</dbReference>
<organism evidence="7 8">
    <name type="scientific">Lingula anatina</name>
    <name type="common">Brachiopod</name>
    <name type="synonym">Lingula unguis</name>
    <dbReference type="NCBI Taxonomy" id="7574"/>
    <lineage>
        <taxon>Eukaryota</taxon>
        <taxon>Metazoa</taxon>
        <taxon>Spiralia</taxon>
        <taxon>Lophotrochozoa</taxon>
        <taxon>Brachiopoda</taxon>
        <taxon>Linguliformea</taxon>
        <taxon>Lingulata</taxon>
        <taxon>Lingulida</taxon>
        <taxon>Linguloidea</taxon>
        <taxon>Lingulidae</taxon>
        <taxon>Lingula</taxon>
    </lineage>
</organism>
<name>A0A1S3IJV5_LINAN</name>
<dbReference type="Proteomes" id="UP000085678">
    <property type="component" value="Unplaced"/>
</dbReference>
<dbReference type="Pfam" id="PF00018">
    <property type="entry name" value="SH3_1"/>
    <property type="match status" value="1"/>
</dbReference>
<keyword evidence="7" id="KW-1185">Reference proteome</keyword>
<accession>A0A1S3IJV5</accession>
<dbReference type="InterPro" id="IPR043539">
    <property type="entry name" value="Grb2-like"/>
</dbReference>
<evidence type="ECO:0000313" key="8">
    <source>
        <dbReference type="RefSeq" id="XP_013398393.1"/>
    </source>
</evidence>
<dbReference type="InterPro" id="IPR001452">
    <property type="entry name" value="SH3_domain"/>
</dbReference>
<dbReference type="RefSeq" id="XP_013398393.1">
    <property type="nucleotide sequence ID" value="XM_013542939.1"/>
</dbReference>
<dbReference type="PRINTS" id="PR00401">
    <property type="entry name" value="SH2DOMAIN"/>
</dbReference>
<dbReference type="PRINTS" id="PR00452">
    <property type="entry name" value="SH3DOMAIN"/>
</dbReference>
<keyword evidence="4" id="KW-0472">Membrane</keyword>
<evidence type="ECO:0000313" key="7">
    <source>
        <dbReference type="Proteomes" id="UP000085678"/>
    </source>
</evidence>
<feature type="transmembrane region" description="Helical" evidence="4">
    <location>
        <begin position="38"/>
        <end position="58"/>
    </location>
</feature>
<dbReference type="Gene3D" id="2.30.30.40">
    <property type="entry name" value="SH3 Domains"/>
    <property type="match status" value="1"/>
</dbReference>
<dbReference type="SMART" id="SM00252">
    <property type="entry name" value="SH2"/>
    <property type="match status" value="1"/>
</dbReference>
<dbReference type="OrthoDB" id="10255964at2759"/>
<dbReference type="Pfam" id="PF00017">
    <property type="entry name" value="SH2"/>
    <property type="match status" value="1"/>
</dbReference>
<evidence type="ECO:0000256" key="1">
    <source>
        <dbReference type="ARBA" id="ARBA00022443"/>
    </source>
</evidence>
<proteinExistence type="predicted"/>
<gene>
    <name evidence="8" type="primary">LOC106164897</name>
</gene>
<keyword evidence="4" id="KW-0812">Transmembrane</keyword>
<dbReference type="PRINTS" id="PR00499">
    <property type="entry name" value="P67PHOX"/>
</dbReference>
<evidence type="ECO:0000259" key="5">
    <source>
        <dbReference type="PROSITE" id="PS50001"/>
    </source>
</evidence>
<dbReference type="STRING" id="7574.A0A1S3IJV5"/>
<keyword evidence="4" id="KW-1133">Transmembrane helix</keyword>
<dbReference type="InParanoid" id="A0A1S3IJV5"/>
<dbReference type="AlphaFoldDB" id="A0A1S3IJV5"/>
<protein>
    <submittedName>
        <fullName evidence="8">Protein enhancer of sevenless 2B-like</fullName>
    </submittedName>
</protein>
<reference evidence="8" key="1">
    <citation type="submission" date="2025-08" db="UniProtKB">
        <authorList>
            <consortium name="RefSeq"/>
        </authorList>
    </citation>
    <scope>IDENTIFICATION</scope>
    <source>
        <tissue evidence="8">Gonads</tissue>
    </source>
</reference>
<dbReference type="PANTHER" id="PTHR46037">
    <property type="entry name" value="PROTEIN ENHANCER OF SEVENLESS 2B"/>
    <property type="match status" value="1"/>
</dbReference>
<dbReference type="KEGG" id="lak:106164897"/>
<dbReference type="FunFam" id="2.30.30.40:FF:000072">
    <property type="entry name" value="Unconventional Myosin IB"/>
    <property type="match status" value="1"/>
</dbReference>
<dbReference type="CDD" id="cd09941">
    <property type="entry name" value="SH2_Grb2_like"/>
    <property type="match status" value="1"/>
</dbReference>
<dbReference type="InterPro" id="IPR036860">
    <property type="entry name" value="SH2_dom_sf"/>
</dbReference>
<evidence type="ECO:0000256" key="3">
    <source>
        <dbReference type="PROSITE-ProRule" id="PRU00192"/>
    </source>
</evidence>
<evidence type="ECO:0000259" key="6">
    <source>
        <dbReference type="PROSITE" id="PS50002"/>
    </source>
</evidence>
<evidence type="ECO:0000256" key="2">
    <source>
        <dbReference type="PROSITE-ProRule" id="PRU00191"/>
    </source>
</evidence>
<dbReference type="SUPFAM" id="SSF55550">
    <property type="entry name" value="SH2 domain"/>
    <property type="match status" value="1"/>
</dbReference>
<keyword evidence="2" id="KW-0727">SH2 domain</keyword>